<evidence type="ECO:0000259" key="2">
    <source>
        <dbReference type="Pfam" id="PF25954"/>
    </source>
</evidence>
<dbReference type="PANTHER" id="PTHR30469:SF37">
    <property type="entry name" value="RAGD PROTEIN"/>
    <property type="match status" value="1"/>
</dbReference>
<dbReference type="AlphaFoldDB" id="A0A1M5DR09"/>
<dbReference type="Gene3D" id="2.40.30.170">
    <property type="match status" value="1"/>
</dbReference>
<dbReference type="NCBIfam" id="TIGR01730">
    <property type="entry name" value="RND_mfp"/>
    <property type="match status" value="1"/>
</dbReference>
<dbReference type="Gene3D" id="1.10.287.470">
    <property type="entry name" value="Helix hairpin bin"/>
    <property type="match status" value="1"/>
</dbReference>
<organism evidence="5 6">
    <name type="scientific">Pedobacter caeni</name>
    <dbReference type="NCBI Taxonomy" id="288992"/>
    <lineage>
        <taxon>Bacteria</taxon>
        <taxon>Pseudomonadati</taxon>
        <taxon>Bacteroidota</taxon>
        <taxon>Sphingobacteriia</taxon>
        <taxon>Sphingobacteriales</taxon>
        <taxon>Sphingobacteriaceae</taxon>
        <taxon>Pedobacter</taxon>
    </lineage>
</organism>
<dbReference type="GO" id="GO:0015562">
    <property type="term" value="F:efflux transmembrane transporter activity"/>
    <property type="evidence" value="ECO:0007669"/>
    <property type="project" value="TreeGrafter"/>
</dbReference>
<dbReference type="InterPro" id="IPR006143">
    <property type="entry name" value="RND_pump_MFP"/>
</dbReference>
<dbReference type="EMBL" id="FQUQ01000003">
    <property type="protein sequence ID" value="SHF69356.1"/>
    <property type="molecule type" value="Genomic_DNA"/>
</dbReference>
<dbReference type="Pfam" id="PF25973">
    <property type="entry name" value="BSH_CzcB"/>
    <property type="match status" value="1"/>
</dbReference>
<evidence type="ECO:0000313" key="6">
    <source>
        <dbReference type="Proteomes" id="UP000184287"/>
    </source>
</evidence>
<dbReference type="RefSeq" id="WP_073232151.1">
    <property type="nucleotide sequence ID" value="NZ_FQUQ01000003.1"/>
</dbReference>
<feature type="domain" description="CzcB-like barrel-sandwich hybrid" evidence="3">
    <location>
        <begin position="65"/>
        <end position="195"/>
    </location>
</feature>
<protein>
    <submittedName>
        <fullName evidence="5">RND family efflux transporter, MFP subunit</fullName>
    </submittedName>
</protein>
<dbReference type="InterPro" id="IPR058647">
    <property type="entry name" value="BSH_CzcB-like"/>
</dbReference>
<dbReference type="InterPro" id="IPR058792">
    <property type="entry name" value="Beta-barrel_RND_2"/>
</dbReference>
<feature type="domain" description="CusB-like beta-barrel" evidence="2">
    <location>
        <begin position="217"/>
        <end position="287"/>
    </location>
</feature>
<reference evidence="6" key="1">
    <citation type="submission" date="2016-11" db="EMBL/GenBank/DDBJ databases">
        <authorList>
            <person name="Varghese N."/>
            <person name="Submissions S."/>
        </authorList>
    </citation>
    <scope>NUCLEOTIDE SEQUENCE [LARGE SCALE GENOMIC DNA]</scope>
    <source>
        <strain evidence="6">DSM 16990</strain>
    </source>
</reference>
<dbReference type="PROSITE" id="PS51257">
    <property type="entry name" value="PROKAR_LIPOPROTEIN"/>
    <property type="match status" value="1"/>
</dbReference>
<dbReference type="Pfam" id="PF25989">
    <property type="entry name" value="YknX_C"/>
    <property type="match status" value="1"/>
</dbReference>
<feature type="domain" description="YknX-like C-terminal permuted SH3-like" evidence="4">
    <location>
        <begin position="298"/>
        <end position="362"/>
    </location>
</feature>
<dbReference type="Proteomes" id="UP000184287">
    <property type="component" value="Unassembled WGS sequence"/>
</dbReference>
<name>A0A1M5DR09_9SPHI</name>
<dbReference type="Gene3D" id="2.40.420.20">
    <property type="match status" value="1"/>
</dbReference>
<sequence>MKRLTYILAGLALTLSACNNEKKETAKAPAMPMMMQSFETVAIQKSNPRVSLKLAGELLADQETELYAKVNSYVQKINVDIGDKVSSGQVLMVLDAPEVQAQLATAKSKLNAQEAIYIATKANYDRMFDADKTEGAISKDALDQITAKKLADEAQVNAARSVYNELKAMNNYLVIRAPFSGTVTDRNVDLGAYVGPMGKAADNPLLVIQNNNKLRLSLSVPEASTPYLNIGDTIRFRVKSIPQKMYAAKISRKSGALDMKLRSEKIEADLMNVTQELKPLMVAETNIPLQAGQATFFIPKTALVDANLGIYVIRVENGKTKNVPVAKGRMMPDKVEIFGELSEGDNILLKASEEIEEGTQIKK</sequence>
<dbReference type="InterPro" id="IPR058637">
    <property type="entry name" value="YknX-like_C"/>
</dbReference>
<dbReference type="Gene3D" id="2.40.50.100">
    <property type="match status" value="1"/>
</dbReference>
<evidence type="ECO:0000313" key="5">
    <source>
        <dbReference type="EMBL" id="SHF69356.1"/>
    </source>
</evidence>
<dbReference type="GO" id="GO:1990281">
    <property type="term" value="C:efflux pump complex"/>
    <property type="evidence" value="ECO:0007669"/>
    <property type="project" value="TreeGrafter"/>
</dbReference>
<comment type="similarity">
    <text evidence="1">Belongs to the membrane fusion protein (MFP) (TC 8.A.1) family.</text>
</comment>
<dbReference type="PANTHER" id="PTHR30469">
    <property type="entry name" value="MULTIDRUG RESISTANCE PROTEIN MDTA"/>
    <property type="match status" value="1"/>
</dbReference>
<evidence type="ECO:0000259" key="4">
    <source>
        <dbReference type="Pfam" id="PF25989"/>
    </source>
</evidence>
<dbReference type="Pfam" id="PF25954">
    <property type="entry name" value="Beta-barrel_RND_2"/>
    <property type="match status" value="1"/>
</dbReference>
<evidence type="ECO:0000256" key="1">
    <source>
        <dbReference type="ARBA" id="ARBA00009477"/>
    </source>
</evidence>
<dbReference type="SUPFAM" id="SSF111369">
    <property type="entry name" value="HlyD-like secretion proteins"/>
    <property type="match status" value="1"/>
</dbReference>
<accession>A0A1M5DR09</accession>
<proteinExistence type="inferred from homology"/>
<gene>
    <name evidence="5" type="ORF">SAMN04488522_103345</name>
</gene>
<dbReference type="STRING" id="288992.SAMN04488522_103345"/>
<keyword evidence="6" id="KW-1185">Reference proteome</keyword>
<evidence type="ECO:0000259" key="3">
    <source>
        <dbReference type="Pfam" id="PF25973"/>
    </source>
</evidence>
<dbReference type="OrthoDB" id="9806939at2"/>